<reference evidence="2" key="2">
    <citation type="journal article" date="2015" name="Fish Shellfish Immunol.">
        <title>Early steps in the European eel (Anguilla anguilla)-Vibrio vulnificus interaction in the gills: Role of the RtxA13 toxin.</title>
        <authorList>
            <person name="Callol A."/>
            <person name="Pajuelo D."/>
            <person name="Ebbesson L."/>
            <person name="Teles M."/>
            <person name="MacKenzie S."/>
            <person name="Amaro C."/>
        </authorList>
    </citation>
    <scope>NUCLEOTIDE SEQUENCE</scope>
</reference>
<sequence length="44" mass="5202">MMSYRQSLSGLSSGELSWKRSRRSCSEGRHIVRRELKRDFLDSL</sequence>
<name>A0A0E9RCB5_ANGAN</name>
<protein>
    <submittedName>
        <fullName evidence="2">Uncharacterized protein</fullName>
    </submittedName>
</protein>
<feature type="compositionally biased region" description="Low complexity" evidence="1">
    <location>
        <begin position="7"/>
        <end position="16"/>
    </location>
</feature>
<dbReference type="EMBL" id="GBXM01082145">
    <property type="protein sequence ID" value="JAH26432.1"/>
    <property type="molecule type" value="Transcribed_RNA"/>
</dbReference>
<accession>A0A0E9RCB5</accession>
<proteinExistence type="predicted"/>
<feature type="region of interest" description="Disordered" evidence="1">
    <location>
        <begin position="1"/>
        <end position="27"/>
    </location>
</feature>
<reference evidence="2" key="1">
    <citation type="submission" date="2014-11" db="EMBL/GenBank/DDBJ databases">
        <authorList>
            <person name="Amaro Gonzalez C."/>
        </authorList>
    </citation>
    <scope>NUCLEOTIDE SEQUENCE</scope>
</reference>
<dbReference type="AlphaFoldDB" id="A0A0E9RCB5"/>
<organism evidence="2">
    <name type="scientific">Anguilla anguilla</name>
    <name type="common">European freshwater eel</name>
    <name type="synonym">Muraena anguilla</name>
    <dbReference type="NCBI Taxonomy" id="7936"/>
    <lineage>
        <taxon>Eukaryota</taxon>
        <taxon>Metazoa</taxon>
        <taxon>Chordata</taxon>
        <taxon>Craniata</taxon>
        <taxon>Vertebrata</taxon>
        <taxon>Euteleostomi</taxon>
        <taxon>Actinopterygii</taxon>
        <taxon>Neopterygii</taxon>
        <taxon>Teleostei</taxon>
        <taxon>Anguilliformes</taxon>
        <taxon>Anguillidae</taxon>
        <taxon>Anguilla</taxon>
    </lineage>
</organism>
<evidence type="ECO:0000256" key="1">
    <source>
        <dbReference type="SAM" id="MobiDB-lite"/>
    </source>
</evidence>
<evidence type="ECO:0000313" key="2">
    <source>
        <dbReference type="EMBL" id="JAH26432.1"/>
    </source>
</evidence>